<proteinExistence type="predicted"/>
<dbReference type="AlphaFoldDB" id="A0AAD7AVU5"/>
<comment type="caution">
    <text evidence="2">The sequence shown here is derived from an EMBL/GenBank/DDBJ whole genome shotgun (WGS) entry which is preliminary data.</text>
</comment>
<organism evidence="2 3">
    <name type="scientific">Mycena albidolilacea</name>
    <dbReference type="NCBI Taxonomy" id="1033008"/>
    <lineage>
        <taxon>Eukaryota</taxon>
        <taxon>Fungi</taxon>
        <taxon>Dikarya</taxon>
        <taxon>Basidiomycota</taxon>
        <taxon>Agaricomycotina</taxon>
        <taxon>Agaricomycetes</taxon>
        <taxon>Agaricomycetidae</taxon>
        <taxon>Agaricales</taxon>
        <taxon>Marasmiineae</taxon>
        <taxon>Mycenaceae</taxon>
        <taxon>Mycena</taxon>
    </lineage>
</organism>
<sequence>IDIADDAPSRQQHESSLSHKRNRERFVRSIYKAGPGEKMKRRRDAKWLV</sequence>
<gene>
    <name evidence="2" type="ORF">DFH08DRAFT_677067</name>
</gene>
<keyword evidence="3" id="KW-1185">Reference proteome</keyword>
<evidence type="ECO:0000313" key="2">
    <source>
        <dbReference type="EMBL" id="KAJ7368959.1"/>
    </source>
</evidence>
<dbReference type="EMBL" id="JARIHO010000001">
    <property type="protein sequence ID" value="KAJ7368959.1"/>
    <property type="molecule type" value="Genomic_DNA"/>
</dbReference>
<accession>A0AAD7AVU5</accession>
<protein>
    <submittedName>
        <fullName evidence="2">Uncharacterized protein</fullName>
    </submittedName>
</protein>
<reference evidence="2" key="1">
    <citation type="submission" date="2023-03" db="EMBL/GenBank/DDBJ databases">
        <title>Massive genome expansion in bonnet fungi (Mycena s.s.) driven by repeated elements and novel gene families across ecological guilds.</title>
        <authorList>
            <consortium name="Lawrence Berkeley National Laboratory"/>
            <person name="Harder C.B."/>
            <person name="Miyauchi S."/>
            <person name="Viragh M."/>
            <person name="Kuo A."/>
            <person name="Thoen E."/>
            <person name="Andreopoulos B."/>
            <person name="Lu D."/>
            <person name="Skrede I."/>
            <person name="Drula E."/>
            <person name="Henrissat B."/>
            <person name="Morin E."/>
            <person name="Kohler A."/>
            <person name="Barry K."/>
            <person name="LaButti K."/>
            <person name="Morin E."/>
            <person name="Salamov A."/>
            <person name="Lipzen A."/>
            <person name="Mereny Z."/>
            <person name="Hegedus B."/>
            <person name="Baldrian P."/>
            <person name="Stursova M."/>
            <person name="Weitz H."/>
            <person name="Taylor A."/>
            <person name="Grigoriev I.V."/>
            <person name="Nagy L.G."/>
            <person name="Martin F."/>
            <person name="Kauserud H."/>
        </authorList>
    </citation>
    <scope>NUCLEOTIDE SEQUENCE</scope>
    <source>
        <strain evidence="2">CBHHK002</strain>
    </source>
</reference>
<dbReference type="Proteomes" id="UP001218218">
    <property type="component" value="Unassembled WGS sequence"/>
</dbReference>
<evidence type="ECO:0000313" key="3">
    <source>
        <dbReference type="Proteomes" id="UP001218218"/>
    </source>
</evidence>
<name>A0AAD7AVU5_9AGAR</name>
<feature type="compositionally biased region" description="Basic residues" evidence="1">
    <location>
        <begin position="39"/>
        <end position="49"/>
    </location>
</feature>
<evidence type="ECO:0000256" key="1">
    <source>
        <dbReference type="SAM" id="MobiDB-lite"/>
    </source>
</evidence>
<feature type="region of interest" description="Disordered" evidence="1">
    <location>
        <begin position="1"/>
        <end position="49"/>
    </location>
</feature>
<feature type="non-terminal residue" evidence="2">
    <location>
        <position position="1"/>
    </location>
</feature>
<feature type="compositionally biased region" description="Basic and acidic residues" evidence="1">
    <location>
        <begin position="7"/>
        <end position="17"/>
    </location>
</feature>